<gene>
    <name evidence="1" type="ORF">HPB49_015645</name>
</gene>
<comment type="caution">
    <text evidence="1">The sequence shown here is derived from an EMBL/GenBank/DDBJ whole genome shotgun (WGS) entry which is preliminary data.</text>
</comment>
<evidence type="ECO:0000313" key="1">
    <source>
        <dbReference type="EMBL" id="KAH7949820.1"/>
    </source>
</evidence>
<accession>A0ACB8CS17</accession>
<name>A0ACB8CS17_DERSI</name>
<dbReference type="Proteomes" id="UP000821865">
    <property type="component" value="Chromosome 5"/>
</dbReference>
<proteinExistence type="predicted"/>
<organism evidence="1 2">
    <name type="scientific">Dermacentor silvarum</name>
    <name type="common">Tick</name>
    <dbReference type="NCBI Taxonomy" id="543639"/>
    <lineage>
        <taxon>Eukaryota</taxon>
        <taxon>Metazoa</taxon>
        <taxon>Ecdysozoa</taxon>
        <taxon>Arthropoda</taxon>
        <taxon>Chelicerata</taxon>
        <taxon>Arachnida</taxon>
        <taxon>Acari</taxon>
        <taxon>Parasitiformes</taxon>
        <taxon>Ixodida</taxon>
        <taxon>Ixodoidea</taxon>
        <taxon>Ixodidae</taxon>
        <taxon>Rhipicephalinae</taxon>
        <taxon>Dermacentor</taxon>
    </lineage>
</organism>
<sequence length="542" mass="58142">MNHRVQRTTTTNTKPAALWVCTEIKEDEETERDSQRAMIAPSQKASTSESLEGLVLAFLRSPFYSDQVKTHSMRRHHLPLSRRQHEGPRRPAADDARRTTSAPSSTSTSTAALPADEDVALAPQGDSERRHRDGVDSCVMGLSADEPSLPLLDPVGKAIGASASLLTATPTVSSRPTSAADSTLPATCGRRRSERRHGWRCLAPLSRCVWAACRGESLGVTLVSALNLSLAVSVVVSCKLSYDRARLPNLSLTVVHLAASLAALRTAAAFKVTWAPQTPTSETATGARVSSSASAPVSSFEHWRLAFLLCAFMALPNLSLEFNTAGTSTLLRLLSLPVTAWLQTVVFGRRQRRAAVLSLLPVALGVSMNALGDLRFNPAGLFFGVAGAAAAAFYFLLESQLRRALPALALVALLLEPPWRGPRGLLARQWHPRDAALLVGSSLAGCLLTLTMQWLLGRTSALTYQVLGHVKMCATLLACAVVFDEHLKPVQQAGVFLTLCGAVLYTMFKSRDEPASSSSAGPDHHYHHGNRPLLGSPSTTVK</sequence>
<dbReference type="EMBL" id="CM023474">
    <property type="protein sequence ID" value="KAH7949820.1"/>
    <property type="molecule type" value="Genomic_DNA"/>
</dbReference>
<protein>
    <submittedName>
        <fullName evidence="1">Uncharacterized protein</fullName>
    </submittedName>
</protein>
<keyword evidence="2" id="KW-1185">Reference proteome</keyword>
<evidence type="ECO:0000313" key="2">
    <source>
        <dbReference type="Proteomes" id="UP000821865"/>
    </source>
</evidence>
<reference evidence="1" key="1">
    <citation type="submission" date="2020-05" db="EMBL/GenBank/DDBJ databases">
        <title>Large-scale comparative analyses of tick genomes elucidate their genetic diversity and vector capacities.</title>
        <authorList>
            <person name="Jia N."/>
            <person name="Wang J."/>
            <person name="Shi W."/>
            <person name="Du L."/>
            <person name="Sun Y."/>
            <person name="Zhan W."/>
            <person name="Jiang J."/>
            <person name="Wang Q."/>
            <person name="Zhang B."/>
            <person name="Ji P."/>
            <person name="Sakyi L.B."/>
            <person name="Cui X."/>
            <person name="Yuan T."/>
            <person name="Jiang B."/>
            <person name="Yang W."/>
            <person name="Lam T.T.-Y."/>
            <person name="Chang Q."/>
            <person name="Ding S."/>
            <person name="Wang X."/>
            <person name="Zhu J."/>
            <person name="Ruan X."/>
            <person name="Zhao L."/>
            <person name="Wei J."/>
            <person name="Que T."/>
            <person name="Du C."/>
            <person name="Cheng J."/>
            <person name="Dai P."/>
            <person name="Han X."/>
            <person name="Huang E."/>
            <person name="Gao Y."/>
            <person name="Liu J."/>
            <person name="Shao H."/>
            <person name="Ye R."/>
            <person name="Li L."/>
            <person name="Wei W."/>
            <person name="Wang X."/>
            <person name="Wang C."/>
            <person name="Yang T."/>
            <person name="Huo Q."/>
            <person name="Li W."/>
            <person name="Guo W."/>
            <person name="Chen H."/>
            <person name="Zhou L."/>
            <person name="Ni X."/>
            <person name="Tian J."/>
            <person name="Zhou Y."/>
            <person name="Sheng Y."/>
            <person name="Liu T."/>
            <person name="Pan Y."/>
            <person name="Xia L."/>
            <person name="Li J."/>
            <person name="Zhao F."/>
            <person name="Cao W."/>
        </authorList>
    </citation>
    <scope>NUCLEOTIDE SEQUENCE</scope>
    <source>
        <strain evidence="1">Dsil-2018</strain>
    </source>
</reference>